<reference evidence="1" key="1">
    <citation type="submission" date="2018-11" db="EMBL/GenBank/DDBJ databases">
        <authorList>
            <person name="Grassa J C."/>
        </authorList>
    </citation>
    <scope>NUCLEOTIDE SEQUENCE [LARGE SCALE GENOMIC DNA]</scope>
</reference>
<dbReference type="OMA" id="WITESSC"/>
<keyword evidence="2" id="KW-1185">Reference proteome</keyword>
<evidence type="ECO:0000313" key="1">
    <source>
        <dbReference type="EnsemblPlants" id="cds.evm.model.06.1502"/>
    </source>
</evidence>
<dbReference type="InterPro" id="IPR036691">
    <property type="entry name" value="Endo/exonu/phosph_ase_sf"/>
</dbReference>
<dbReference type="EMBL" id="UZAU01000613">
    <property type="status" value="NOT_ANNOTATED_CDS"/>
    <property type="molecule type" value="Genomic_DNA"/>
</dbReference>
<protein>
    <submittedName>
        <fullName evidence="1">Uncharacterized protein</fullName>
    </submittedName>
</protein>
<sequence>MLDYALYELELHGQQFTWERCRGTSRWVEVRLDRAFANSIWMSKFYSAKLFNLNFGHSDHWPIFLDLVLQTRGRRNKTSRFKNVWLKEEMCGLIVQDTWILLQGPSINVKVATCRHRLMDWRGEITGSFKARIAATQVAIKKLQDRRDEVSYQ</sequence>
<dbReference type="Proteomes" id="UP000596661">
    <property type="component" value="Chromosome 6"/>
</dbReference>
<dbReference type="PANTHER" id="PTHR33710:SF62">
    <property type="entry name" value="DUF4283 DOMAIN PROTEIN"/>
    <property type="match status" value="1"/>
</dbReference>
<accession>A0A803PUS3</accession>
<evidence type="ECO:0000313" key="2">
    <source>
        <dbReference type="Proteomes" id="UP000596661"/>
    </source>
</evidence>
<dbReference type="SUPFAM" id="SSF56219">
    <property type="entry name" value="DNase I-like"/>
    <property type="match status" value="1"/>
</dbReference>
<organism evidence="1 2">
    <name type="scientific">Cannabis sativa</name>
    <name type="common">Hemp</name>
    <name type="synonym">Marijuana</name>
    <dbReference type="NCBI Taxonomy" id="3483"/>
    <lineage>
        <taxon>Eukaryota</taxon>
        <taxon>Viridiplantae</taxon>
        <taxon>Streptophyta</taxon>
        <taxon>Embryophyta</taxon>
        <taxon>Tracheophyta</taxon>
        <taxon>Spermatophyta</taxon>
        <taxon>Magnoliopsida</taxon>
        <taxon>eudicotyledons</taxon>
        <taxon>Gunneridae</taxon>
        <taxon>Pentapetalae</taxon>
        <taxon>rosids</taxon>
        <taxon>fabids</taxon>
        <taxon>Rosales</taxon>
        <taxon>Cannabaceae</taxon>
        <taxon>Cannabis</taxon>
    </lineage>
</organism>
<proteinExistence type="predicted"/>
<name>A0A803PUS3_CANSA</name>
<reference evidence="1" key="2">
    <citation type="submission" date="2021-03" db="UniProtKB">
        <authorList>
            <consortium name="EnsemblPlants"/>
        </authorList>
    </citation>
    <scope>IDENTIFICATION</scope>
</reference>
<dbReference type="Gene3D" id="3.60.10.10">
    <property type="entry name" value="Endonuclease/exonuclease/phosphatase"/>
    <property type="match status" value="1"/>
</dbReference>
<dbReference type="PANTHER" id="PTHR33710">
    <property type="entry name" value="BNAC02G09200D PROTEIN"/>
    <property type="match status" value="1"/>
</dbReference>
<dbReference type="EnsemblPlants" id="evm.model.06.1502">
    <property type="protein sequence ID" value="cds.evm.model.06.1502"/>
    <property type="gene ID" value="evm.TU.06.1502"/>
</dbReference>
<dbReference type="AlphaFoldDB" id="A0A803PUS3"/>
<dbReference type="Gramene" id="evm.model.06.1502">
    <property type="protein sequence ID" value="cds.evm.model.06.1502"/>
    <property type="gene ID" value="evm.TU.06.1502"/>
</dbReference>